<dbReference type="OrthoDB" id="1808039at2"/>
<proteinExistence type="predicted"/>
<accession>A0A0K2SKH4</accession>
<dbReference type="STRING" id="1555112.LIP_1769"/>
<sequence length="183" mass="20372">MDLVRVGEKVIDRTRLHRLVDQALEMRAGGASQQEVADRLGTDRTFVSRLEAMGELRRGRRIALVGFPVANKADLERVAAEEGLDLVLLMTDAERWSFVRDRSGLDLVNEIMALISQARELDAVVFLGSDMRVKLMEAVLGRKVVGVVIGTSPIQGDRLVDPEEVRRLIRALKADQAARGEER</sequence>
<organism evidence="1 2">
    <name type="scientific">Limnochorda pilosa</name>
    <dbReference type="NCBI Taxonomy" id="1555112"/>
    <lineage>
        <taxon>Bacteria</taxon>
        <taxon>Bacillati</taxon>
        <taxon>Bacillota</taxon>
        <taxon>Limnochordia</taxon>
        <taxon>Limnochordales</taxon>
        <taxon>Limnochordaceae</taxon>
        <taxon>Limnochorda</taxon>
    </lineage>
</organism>
<evidence type="ECO:0000313" key="1">
    <source>
        <dbReference type="EMBL" id="BAS27613.1"/>
    </source>
</evidence>
<keyword evidence="2" id="KW-1185">Reference proteome</keyword>
<dbReference type="RefSeq" id="WP_068136718.1">
    <property type="nucleotide sequence ID" value="NZ_AP014924.1"/>
</dbReference>
<dbReference type="EMBL" id="AP014924">
    <property type="protein sequence ID" value="BAS27613.1"/>
    <property type="molecule type" value="Genomic_DNA"/>
</dbReference>
<reference evidence="2" key="2">
    <citation type="journal article" date="2016" name="Int. J. Syst. Evol. Microbiol.">
        <title>Complete genome sequence and cell structure of Limnochorda pilosa, a Gram-negative spore-former within the phylum Firmicutes.</title>
        <authorList>
            <person name="Watanabe M."/>
            <person name="Kojima H."/>
            <person name="Fukui M."/>
        </authorList>
    </citation>
    <scope>NUCLEOTIDE SEQUENCE [LARGE SCALE GENOMIC DNA]</scope>
    <source>
        <strain evidence="2">HC45</strain>
    </source>
</reference>
<reference evidence="2" key="1">
    <citation type="submission" date="2015-07" db="EMBL/GenBank/DDBJ databases">
        <title>Complete genome sequence and phylogenetic analysis of Limnochorda pilosa.</title>
        <authorList>
            <person name="Watanabe M."/>
            <person name="Kojima H."/>
            <person name="Fukui M."/>
        </authorList>
    </citation>
    <scope>NUCLEOTIDE SEQUENCE [LARGE SCALE GENOMIC DNA]</scope>
    <source>
        <strain evidence="2">HC45</strain>
    </source>
</reference>
<name>A0A0K2SKH4_LIMPI</name>
<dbReference type="AlphaFoldDB" id="A0A0K2SKH4"/>
<dbReference type="Proteomes" id="UP000065807">
    <property type="component" value="Chromosome"/>
</dbReference>
<protein>
    <submittedName>
        <fullName evidence="1">Transcriptional regulator</fullName>
    </submittedName>
</protein>
<gene>
    <name evidence="1" type="ORF">LIP_1769</name>
</gene>
<evidence type="ECO:0000313" key="2">
    <source>
        <dbReference type="Proteomes" id="UP000065807"/>
    </source>
</evidence>
<dbReference type="KEGG" id="lpil:LIP_1769"/>